<keyword evidence="2" id="KW-1133">Transmembrane helix</keyword>
<dbReference type="EMBL" id="VZDO01000012">
    <property type="protein sequence ID" value="KAB0678739.1"/>
    <property type="molecule type" value="Genomic_DNA"/>
</dbReference>
<dbReference type="Proteomes" id="UP000432089">
    <property type="component" value="Unassembled WGS sequence"/>
</dbReference>
<dbReference type="AlphaFoldDB" id="A0A7V7PMU7"/>
<evidence type="ECO:0000313" key="3">
    <source>
        <dbReference type="EMBL" id="KAB0678739.1"/>
    </source>
</evidence>
<gene>
    <name evidence="3" type="ORF">F6X38_14720</name>
</gene>
<evidence type="ECO:0000313" key="4">
    <source>
        <dbReference type="Proteomes" id="UP000432089"/>
    </source>
</evidence>
<proteinExistence type="predicted"/>
<protein>
    <submittedName>
        <fullName evidence="3">Uncharacterized protein</fullName>
    </submittedName>
</protein>
<keyword evidence="2" id="KW-0472">Membrane</keyword>
<name>A0A7V7PMU7_9HYPH</name>
<accession>A0A7V7PMU7</accession>
<sequence>MSAMEKSLRRALDAGDAKDPAFRESIYAASERALERMLAQKPVDDAVAHVQRTRLAETINRVEDDFYARQTEAGAGEDGPAQHDPTLSLDPAYRDAHAYSTRDPGAEDDSRPANDGAFDLEPIFDTRSGDGPATGMAVAEPGAARAGKPAAVEPIHTSPRTRAADAAREATKRSNAQLRRFLLIALAVAAVLAAGIYFVYASASPSEPTGGADGAWIDLFDGKRLDALATPEGGRVEALATDATGGRAAVRFTPSGEAASLTVAVGEGVARSVDGRKVVVELAAGSPDGTARTFAVECRLGGRSVCGRQNFATARRSDTFVFDMEVPEGARAGDIAITPTEPSTAGLYLYAMRLRNG</sequence>
<feature type="region of interest" description="Disordered" evidence="1">
    <location>
        <begin position="98"/>
        <end position="123"/>
    </location>
</feature>
<dbReference type="RefSeq" id="WP_150970855.1">
    <property type="nucleotide sequence ID" value="NZ_VZDO01000012.1"/>
</dbReference>
<evidence type="ECO:0000256" key="2">
    <source>
        <dbReference type="SAM" id="Phobius"/>
    </source>
</evidence>
<comment type="caution">
    <text evidence="3">The sequence shown here is derived from an EMBL/GenBank/DDBJ whole genome shotgun (WGS) entry which is preliminary data.</text>
</comment>
<evidence type="ECO:0000256" key="1">
    <source>
        <dbReference type="SAM" id="MobiDB-lite"/>
    </source>
</evidence>
<organism evidence="3 4">
    <name type="scientific">Plantimonas leprariae</name>
    <dbReference type="NCBI Taxonomy" id="2615207"/>
    <lineage>
        <taxon>Bacteria</taxon>
        <taxon>Pseudomonadati</taxon>
        <taxon>Pseudomonadota</taxon>
        <taxon>Alphaproteobacteria</taxon>
        <taxon>Hyphomicrobiales</taxon>
        <taxon>Aurantimonadaceae</taxon>
        <taxon>Plantimonas</taxon>
    </lineage>
</organism>
<reference evidence="3 4" key="1">
    <citation type="submission" date="2019-09" db="EMBL/GenBank/DDBJ databases">
        <title>YIM 132180 draft genome.</title>
        <authorList>
            <person name="Zhang K."/>
        </authorList>
    </citation>
    <scope>NUCLEOTIDE SEQUENCE [LARGE SCALE GENOMIC DNA]</scope>
    <source>
        <strain evidence="3 4">YIM 132180</strain>
    </source>
</reference>
<keyword evidence="4" id="KW-1185">Reference proteome</keyword>
<feature type="transmembrane region" description="Helical" evidence="2">
    <location>
        <begin position="181"/>
        <end position="200"/>
    </location>
</feature>
<keyword evidence="2" id="KW-0812">Transmembrane</keyword>
<feature type="region of interest" description="Disordered" evidence="1">
    <location>
        <begin position="1"/>
        <end position="21"/>
    </location>
</feature>